<dbReference type="Proteomes" id="UP001501495">
    <property type="component" value="Unassembled WGS sequence"/>
</dbReference>
<keyword evidence="4" id="KW-1185">Reference proteome</keyword>
<dbReference type="InterPro" id="IPR046640">
    <property type="entry name" value="DUF6752"/>
</dbReference>
<dbReference type="Pfam" id="PF20537">
    <property type="entry name" value="DUF6752"/>
    <property type="match status" value="1"/>
</dbReference>
<keyword evidence="1" id="KW-0175">Coiled coil</keyword>
<evidence type="ECO:0000313" key="3">
    <source>
        <dbReference type="EMBL" id="GAA4113353.1"/>
    </source>
</evidence>
<reference evidence="4" key="1">
    <citation type="journal article" date="2019" name="Int. J. Syst. Evol. Microbiol.">
        <title>The Global Catalogue of Microorganisms (GCM) 10K type strain sequencing project: providing services to taxonomists for standard genome sequencing and annotation.</title>
        <authorList>
            <consortium name="The Broad Institute Genomics Platform"/>
            <consortium name="The Broad Institute Genome Sequencing Center for Infectious Disease"/>
            <person name="Wu L."/>
            <person name="Ma J."/>
        </authorList>
    </citation>
    <scope>NUCLEOTIDE SEQUENCE [LARGE SCALE GENOMIC DNA]</scope>
    <source>
        <strain evidence="4">JCM 16703</strain>
    </source>
</reference>
<feature type="domain" description="DUF6752" evidence="2">
    <location>
        <begin position="8"/>
        <end position="60"/>
    </location>
</feature>
<dbReference type="RefSeq" id="WP_344732198.1">
    <property type="nucleotide sequence ID" value="NZ_BAAAZH010000008.1"/>
</dbReference>
<protein>
    <recommendedName>
        <fullName evidence="2">DUF6752 domain-containing protein</fullName>
    </recommendedName>
</protein>
<proteinExistence type="predicted"/>
<dbReference type="EMBL" id="BAAAZH010000008">
    <property type="protein sequence ID" value="GAA4113353.1"/>
    <property type="molecule type" value="Genomic_DNA"/>
</dbReference>
<sequence length="61" mass="7094">MQGKREMAERIERLEAEVAELRRHQVRLAELADLVQELLIPMAQRDEERVEAAIARLQDGL</sequence>
<gene>
    <name evidence="3" type="ORF">GCM10022215_10530</name>
</gene>
<name>A0ABP7XE97_9ACTN</name>
<evidence type="ECO:0000313" key="4">
    <source>
        <dbReference type="Proteomes" id="UP001501495"/>
    </source>
</evidence>
<evidence type="ECO:0000259" key="2">
    <source>
        <dbReference type="Pfam" id="PF20537"/>
    </source>
</evidence>
<comment type="caution">
    <text evidence="3">The sequence shown here is derived from an EMBL/GenBank/DDBJ whole genome shotgun (WGS) entry which is preliminary data.</text>
</comment>
<accession>A0ABP7XE97</accession>
<organism evidence="3 4">
    <name type="scientific">Nocardioides fonticola</name>
    <dbReference type="NCBI Taxonomy" id="450363"/>
    <lineage>
        <taxon>Bacteria</taxon>
        <taxon>Bacillati</taxon>
        <taxon>Actinomycetota</taxon>
        <taxon>Actinomycetes</taxon>
        <taxon>Propionibacteriales</taxon>
        <taxon>Nocardioidaceae</taxon>
        <taxon>Nocardioides</taxon>
    </lineage>
</organism>
<feature type="coiled-coil region" evidence="1">
    <location>
        <begin position="4"/>
        <end position="31"/>
    </location>
</feature>
<evidence type="ECO:0000256" key="1">
    <source>
        <dbReference type="SAM" id="Coils"/>
    </source>
</evidence>